<protein>
    <submittedName>
        <fullName evidence="2">Glycosyltransferase</fullName>
    </submittedName>
</protein>
<dbReference type="InterPro" id="IPR029044">
    <property type="entry name" value="Nucleotide-diphossugar_trans"/>
</dbReference>
<proteinExistence type="predicted"/>
<dbReference type="InterPro" id="IPR050834">
    <property type="entry name" value="Glycosyltransf_2"/>
</dbReference>
<dbReference type="Pfam" id="PF00535">
    <property type="entry name" value="Glycos_transf_2"/>
    <property type="match status" value="1"/>
</dbReference>
<dbReference type="AlphaFoldDB" id="I5BV61"/>
<sequence>MPFDFSIIIPTYNSEKTLEAALSSCLNQGVSVEVVVVDGNSHDSTVEIASSHAIEPFVVSEPDKGIYDAINKGLRLATGRLIGVLGSDDELEPSALIKLKNLHDRTRTDIVFGSANMVSQAGDVELRKDEAYGPGALLSGIPFCHNAMFATQSCVQRVGEYDNSLMICADAAWVHRAIRLGCTASGIPDPVVRFSLGGVSSVSAAEIMSETYRVIAANFSSITPAEAKVFIEAVRRWRAVEPALEIAGRYPQDLVLQEAVAHAFKGVLPAAARAERPALTMRVAARLRRLFQSKSPFL</sequence>
<dbReference type="Gene3D" id="3.90.550.10">
    <property type="entry name" value="Spore Coat Polysaccharide Biosynthesis Protein SpsA, Chain A"/>
    <property type="match status" value="1"/>
</dbReference>
<dbReference type="RefSeq" id="WP_007009312.1">
    <property type="nucleotide sequence ID" value="NZ_AJXZ01000038.1"/>
</dbReference>
<dbReference type="SUPFAM" id="SSF53448">
    <property type="entry name" value="Nucleotide-diphospho-sugar transferases"/>
    <property type="match status" value="1"/>
</dbReference>
<gene>
    <name evidence="2" type="ORF">A33O_14781</name>
</gene>
<dbReference type="OrthoDB" id="5291101at2"/>
<evidence type="ECO:0000313" key="2">
    <source>
        <dbReference type="EMBL" id="EIM73463.1"/>
    </source>
</evidence>
<comment type="caution">
    <text evidence="2">The sequence shown here is derived from an EMBL/GenBank/DDBJ whole genome shotgun (WGS) entry which is preliminary data.</text>
</comment>
<keyword evidence="2" id="KW-0808">Transferase</keyword>
<evidence type="ECO:0000259" key="1">
    <source>
        <dbReference type="Pfam" id="PF00535"/>
    </source>
</evidence>
<organism evidence="2 3">
    <name type="scientific">Nitratireductor aquibiodomus RA22</name>
    <dbReference type="NCBI Taxonomy" id="1189611"/>
    <lineage>
        <taxon>Bacteria</taxon>
        <taxon>Pseudomonadati</taxon>
        <taxon>Pseudomonadota</taxon>
        <taxon>Alphaproteobacteria</taxon>
        <taxon>Hyphomicrobiales</taxon>
        <taxon>Phyllobacteriaceae</taxon>
        <taxon>Nitratireductor</taxon>
    </lineage>
</organism>
<dbReference type="EMBL" id="AJXZ01000038">
    <property type="protein sequence ID" value="EIM73463.1"/>
    <property type="molecule type" value="Genomic_DNA"/>
</dbReference>
<dbReference type="PANTHER" id="PTHR43685:SF2">
    <property type="entry name" value="GLYCOSYLTRANSFERASE 2-LIKE DOMAIN-CONTAINING PROTEIN"/>
    <property type="match status" value="1"/>
</dbReference>
<evidence type="ECO:0000313" key="3">
    <source>
        <dbReference type="Proteomes" id="UP000004622"/>
    </source>
</evidence>
<dbReference type="InterPro" id="IPR001173">
    <property type="entry name" value="Glyco_trans_2-like"/>
</dbReference>
<dbReference type="CDD" id="cd06433">
    <property type="entry name" value="GT_2_WfgS_like"/>
    <property type="match status" value="1"/>
</dbReference>
<name>I5BV61_9HYPH</name>
<dbReference type="Proteomes" id="UP000004622">
    <property type="component" value="Unassembled WGS sequence"/>
</dbReference>
<dbReference type="PANTHER" id="PTHR43685">
    <property type="entry name" value="GLYCOSYLTRANSFERASE"/>
    <property type="match status" value="1"/>
</dbReference>
<reference evidence="2 3" key="1">
    <citation type="journal article" date="2012" name="J. Bacteriol.">
        <title>Genome Sequence of Nitratireductor aquibiodomus Strain RA22.</title>
        <authorList>
            <person name="Singh A."/>
            <person name="Jangir P.K."/>
            <person name="Kumari C."/>
            <person name="Sharma R."/>
        </authorList>
    </citation>
    <scope>NUCLEOTIDE SEQUENCE [LARGE SCALE GENOMIC DNA]</scope>
    <source>
        <strain evidence="2 3">RA22</strain>
    </source>
</reference>
<accession>I5BV61</accession>
<dbReference type="GO" id="GO:0016740">
    <property type="term" value="F:transferase activity"/>
    <property type="evidence" value="ECO:0007669"/>
    <property type="project" value="UniProtKB-KW"/>
</dbReference>
<feature type="domain" description="Glycosyltransferase 2-like" evidence="1">
    <location>
        <begin position="6"/>
        <end position="128"/>
    </location>
</feature>